<protein>
    <recommendedName>
        <fullName evidence="1">FIST domain-containing protein</fullName>
    </recommendedName>
</protein>
<dbReference type="Pfam" id="PF08495">
    <property type="entry name" value="FIST"/>
    <property type="match status" value="1"/>
</dbReference>
<dbReference type="PANTHER" id="PTHR40252">
    <property type="entry name" value="BLR0328 PROTEIN"/>
    <property type="match status" value="1"/>
</dbReference>
<feature type="non-terminal residue" evidence="2">
    <location>
        <position position="1"/>
    </location>
</feature>
<dbReference type="InterPro" id="IPR013702">
    <property type="entry name" value="FIST_domain_N"/>
</dbReference>
<proteinExistence type="predicted"/>
<feature type="domain" description="FIST" evidence="1">
    <location>
        <begin position="1"/>
        <end position="146"/>
    </location>
</feature>
<gene>
    <name evidence="2" type="ORF">S12H4_54343</name>
</gene>
<dbReference type="InterPro" id="IPR019494">
    <property type="entry name" value="FIST_C"/>
</dbReference>
<organism evidence="2">
    <name type="scientific">marine sediment metagenome</name>
    <dbReference type="NCBI Taxonomy" id="412755"/>
    <lineage>
        <taxon>unclassified sequences</taxon>
        <taxon>metagenomes</taxon>
        <taxon>ecological metagenomes</taxon>
    </lineage>
</organism>
<dbReference type="Pfam" id="PF10442">
    <property type="entry name" value="FIST_C"/>
    <property type="match status" value="1"/>
</dbReference>
<evidence type="ECO:0000259" key="1">
    <source>
        <dbReference type="SMART" id="SM00897"/>
    </source>
</evidence>
<evidence type="ECO:0000313" key="2">
    <source>
        <dbReference type="EMBL" id="GAJ09475.1"/>
    </source>
</evidence>
<reference evidence="2" key="1">
    <citation type="journal article" date="2014" name="Front. Microbiol.">
        <title>High frequency of phylogenetically diverse reductive dehalogenase-homologous genes in deep subseafloor sedimentary metagenomes.</title>
        <authorList>
            <person name="Kawai M."/>
            <person name="Futagami T."/>
            <person name="Toyoda A."/>
            <person name="Takaki Y."/>
            <person name="Nishi S."/>
            <person name="Hori S."/>
            <person name="Arai W."/>
            <person name="Tsubouchi T."/>
            <person name="Morono Y."/>
            <person name="Uchiyama I."/>
            <person name="Ito T."/>
            <person name="Fujiyama A."/>
            <person name="Inagaki F."/>
            <person name="Takami H."/>
        </authorList>
    </citation>
    <scope>NUCLEOTIDE SEQUENCE</scope>
    <source>
        <strain evidence="2">Expedition CK06-06</strain>
    </source>
</reference>
<sequence length="230" mass="24984">SIVLMLFSSRELHFKAGVADRVSEDSPANIKKAVETAKSSLGKAPALCIITPNGWNINCDLLIEGLKQALGESFPIFGGTAGDQWRGTGTYQFYNSNVFTDAVPFLLIAGPLLFSFGVESGWMPIEEKGKVTQAEKNVVFKISNQSALDYYKNYLGEDIDIGTDVVPGDYPLAVFEEDGKNFYLRALQSFNKEKGSITFTGNVPEGATVQITHANRDKIIEGAKNSVNSA</sequence>
<dbReference type="EMBL" id="BARW01034729">
    <property type="protein sequence ID" value="GAJ09475.1"/>
    <property type="molecule type" value="Genomic_DNA"/>
</dbReference>
<accession>X1VM25</accession>
<feature type="non-terminal residue" evidence="2">
    <location>
        <position position="230"/>
    </location>
</feature>
<dbReference type="AlphaFoldDB" id="X1VM25"/>
<dbReference type="SMART" id="SM00897">
    <property type="entry name" value="FIST"/>
    <property type="match status" value="1"/>
</dbReference>
<comment type="caution">
    <text evidence="2">The sequence shown here is derived from an EMBL/GenBank/DDBJ whole genome shotgun (WGS) entry which is preliminary data.</text>
</comment>
<name>X1VM25_9ZZZZ</name>
<dbReference type="PANTHER" id="PTHR40252:SF2">
    <property type="entry name" value="BLR0328 PROTEIN"/>
    <property type="match status" value="1"/>
</dbReference>